<protein>
    <recommendedName>
        <fullName evidence="2">carbonic anhydrase</fullName>
        <ecNumber evidence="2">4.2.1.1</ecNumber>
    </recommendedName>
</protein>
<evidence type="ECO:0000256" key="4">
    <source>
        <dbReference type="ARBA" id="ARBA00022833"/>
    </source>
</evidence>
<proteinExistence type="inferred from homology"/>
<dbReference type="KEGG" id="spu:576041"/>
<evidence type="ECO:0000256" key="2">
    <source>
        <dbReference type="ARBA" id="ARBA00012925"/>
    </source>
</evidence>
<keyword evidence="10" id="KW-1185">Reference proteome</keyword>
<dbReference type="EnsemblMetazoa" id="XM_030974001">
    <property type="protein sequence ID" value="XP_030829861"/>
    <property type="gene ID" value="LOC576041"/>
</dbReference>
<dbReference type="InterPro" id="IPR023561">
    <property type="entry name" value="Carbonic_anhydrase_a-class"/>
</dbReference>
<dbReference type="SUPFAM" id="SSF51069">
    <property type="entry name" value="Carbonic anhydrase"/>
    <property type="match status" value="1"/>
</dbReference>
<keyword evidence="3" id="KW-0479">Metal-binding</keyword>
<evidence type="ECO:0000313" key="9">
    <source>
        <dbReference type="EnsemblMetazoa" id="XP_030829861"/>
    </source>
</evidence>
<dbReference type="GeneID" id="576041"/>
<reference evidence="9" key="2">
    <citation type="submission" date="2021-01" db="UniProtKB">
        <authorList>
            <consortium name="EnsemblMetazoa"/>
        </authorList>
    </citation>
    <scope>IDENTIFICATION</scope>
</reference>
<dbReference type="GO" id="GO:0004089">
    <property type="term" value="F:carbonate dehydratase activity"/>
    <property type="evidence" value="ECO:0000318"/>
    <property type="project" value="GO_Central"/>
</dbReference>
<evidence type="ECO:0000256" key="5">
    <source>
        <dbReference type="ARBA" id="ARBA00023239"/>
    </source>
</evidence>
<keyword evidence="4" id="KW-0862">Zinc</keyword>
<name>A0A7M7N393_STRPU</name>
<sequence length="286" mass="31902">MKTPFSVLLLASVLCFGPALAVITIDNWSYAGAGDTDQEFWKDIPGSFCGDSSQSPINIDTKKTSDIGLAPFNLQSYDTTKPVTIENNGHALEVVLSNGAGEGQYDITGGGLNGTFRAVQFHFHFGSNDMKGSEHTVDGKRYPADMHIVHYDTAYGSVNEAIKKKGGIAVLGFFLEISNLLSILSLSDTHQEMENFTLSDLLPSSLDKFWRYDGSLTTPLCNEVVTWTLFEDTIEISNNQVIIGHKFHYERLRTPYKRFSDNENLGRWKNREIRTNLCDRSISDHD</sequence>
<dbReference type="SMART" id="SM01057">
    <property type="entry name" value="Carb_anhydrase"/>
    <property type="match status" value="1"/>
</dbReference>
<dbReference type="OMA" id="VITIDNW"/>
<dbReference type="Pfam" id="PF00194">
    <property type="entry name" value="Carb_anhydrase"/>
    <property type="match status" value="1"/>
</dbReference>
<dbReference type="PROSITE" id="PS51144">
    <property type="entry name" value="ALPHA_CA_2"/>
    <property type="match status" value="1"/>
</dbReference>
<evidence type="ECO:0000256" key="6">
    <source>
        <dbReference type="ARBA" id="ARBA00048348"/>
    </source>
</evidence>
<dbReference type="GO" id="GO:0005886">
    <property type="term" value="C:plasma membrane"/>
    <property type="evidence" value="ECO:0000318"/>
    <property type="project" value="GO_Central"/>
</dbReference>
<evidence type="ECO:0000259" key="8">
    <source>
        <dbReference type="PROSITE" id="PS51144"/>
    </source>
</evidence>
<organism evidence="9 10">
    <name type="scientific">Strongylocentrotus purpuratus</name>
    <name type="common">Purple sea urchin</name>
    <dbReference type="NCBI Taxonomy" id="7668"/>
    <lineage>
        <taxon>Eukaryota</taxon>
        <taxon>Metazoa</taxon>
        <taxon>Echinodermata</taxon>
        <taxon>Eleutherozoa</taxon>
        <taxon>Echinozoa</taxon>
        <taxon>Echinoidea</taxon>
        <taxon>Euechinoidea</taxon>
        <taxon>Echinacea</taxon>
        <taxon>Camarodonta</taxon>
        <taxon>Echinidea</taxon>
        <taxon>Strongylocentrotidae</taxon>
        <taxon>Strongylocentrotus</taxon>
    </lineage>
</organism>
<feature type="chain" id="PRO_5029610219" description="carbonic anhydrase" evidence="7">
    <location>
        <begin position="22"/>
        <end position="286"/>
    </location>
</feature>
<dbReference type="FunCoup" id="A0A7M7N393">
    <property type="interactions" value="102"/>
</dbReference>
<dbReference type="InterPro" id="IPR036398">
    <property type="entry name" value="CA_dom_sf"/>
</dbReference>
<dbReference type="AlphaFoldDB" id="A0A7M7N393"/>
<dbReference type="InterPro" id="IPR001148">
    <property type="entry name" value="CA_dom"/>
</dbReference>
<evidence type="ECO:0000256" key="1">
    <source>
        <dbReference type="ARBA" id="ARBA00010718"/>
    </source>
</evidence>
<dbReference type="Gene3D" id="3.10.200.10">
    <property type="entry name" value="Alpha carbonic anhydrase"/>
    <property type="match status" value="1"/>
</dbReference>
<keyword evidence="5" id="KW-0456">Lyase</keyword>
<dbReference type="PANTHER" id="PTHR18952">
    <property type="entry name" value="CARBONIC ANHYDRASE"/>
    <property type="match status" value="1"/>
</dbReference>
<dbReference type="InParanoid" id="A0A7M7N393"/>
<dbReference type="Proteomes" id="UP000007110">
    <property type="component" value="Unassembled WGS sequence"/>
</dbReference>
<dbReference type="EC" id="4.2.1.1" evidence="2"/>
<feature type="signal peptide" evidence="7">
    <location>
        <begin position="1"/>
        <end position="21"/>
    </location>
</feature>
<evidence type="ECO:0000313" key="10">
    <source>
        <dbReference type="Proteomes" id="UP000007110"/>
    </source>
</evidence>
<evidence type="ECO:0000256" key="3">
    <source>
        <dbReference type="ARBA" id="ARBA00022723"/>
    </source>
</evidence>
<reference evidence="10" key="1">
    <citation type="submission" date="2015-02" db="EMBL/GenBank/DDBJ databases">
        <title>Genome sequencing for Strongylocentrotus purpuratus.</title>
        <authorList>
            <person name="Murali S."/>
            <person name="Liu Y."/>
            <person name="Vee V."/>
            <person name="English A."/>
            <person name="Wang M."/>
            <person name="Skinner E."/>
            <person name="Han Y."/>
            <person name="Muzny D.M."/>
            <person name="Worley K.C."/>
            <person name="Gibbs R.A."/>
        </authorList>
    </citation>
    <scope>NUCLEOTIDE SEQUENCE</scope>
</reference>
<accession>A0A7M7N393</accession>
<comment type="catalytic activity">
    <reaction evidence="6">
        <text>hydrogencarbonate + H(+) = CO2 + H2O</text>
        <dbReference type="Rhea" id="RHEA:10748"/>
        <dbReference type="ChEBI" id="CHEBI:15377"/>
        <dbReference type="ChEBI" id="CHEBI:15378"/>
        <dbReference type="ChEBI" id="CHEBI:16526"/>
        <dbReference type="ChEBI" id="CHEBI:17544"/>
        <dbReference type="EC" id="4.2.1.1"/>
    </reaction>
</comment>
<dbReference type="OrthoDB" id="429145at2759"/>
<comment type="similarity">
    <text evidence="1">Belongs to the alpha-carbonic anhydrase family.</text>
</comment>
<dbReference type="GO" id="GO:0008270">
    <property type="term" value="F:zinc ion binding"/>
    <property type="evidence" value="ECO:0007669"/>
    <property type="project" value="InterPro"/>
</dbReference>
<dbReference type="RefSeq" id="XP_030829861.1">
    <property type="nucleotide sequence ID" value="XM_030974001.1"/>
</dbReference>
<feature type="domain" description="Alpha-carbonic anhydrase" evidence="8">
    <location>
        <begin position="26"/>
        <end position="277"/>
    </location>
</feature>
<dbReference type="PANTHER" id="PTHR18952:SF265">
    <property type="entry name" value="CARBONIC ANHYDRASE"/>
    <property type="match status" value="1"/>
</dbReference>
<evidence type="ECO:0000256" key="7">
    <source>
        <dbReference type="SAM" id="SignalP"/>
    </source>
</evidence>
<keyword evidence="7" id="KW-0732">Signal</keyword>